<proteinExistence type="predicted"/>
<keyword evidence="1" id="KW-0175">Coiled coil</keyword>
<reference evidence="2" key="1">
    <citation type="journal article" date="2015" name="Nature">
        <title>Complex archaea that bridge the gap between prokaryotes and eukaryotes.</title>
        <authorList>
            <person name="Spang A."/>
            <person name="Saw J.H."/>
            <person name="Jorgensen S.L."/>
            <person name="Zaremba-Niedzwiedzka K."/>
            <person name="Martijn J."/>
            <person name="Lind A.E."/>
            <person name="van Eijk R."/>
            <person name="Schleper C."/>
            <person name="Guy L."/>
            <person name="Ettema T.J."/>
        </authorList>
    </citation>
    <scope>NUCLEOTIDE SEQUENCE</scope>
</reference>
<dbReference type="AlphaFoldDB" id="A0A0F9S8P1"/>
<accession>A0A0F9S8P1</accession>
<feature type="coiled-coil region" evidence="1">
    <location>
        <begin position="14"/>
        <end position="41"/>
    </location>
</feature>
<comment type="caution">
    <text evidence="2">The sequence shown here is derived from an EMBL/GenBank/DDBJ whole genome shotgun (WGS) entry which is preliminary data.</text>
</comment>
<sequence length="91" mass="10565">MNIKRDNILALKENQLLEIDIETLTAERESLIKESKKLEAEMLEFKIGIYYFIKHNPERVNTLTETLKTEILEYAKSGEEILQSALALIIN</sequence>
<protein>
    <submittedName>
        <fullName evidence="2">Uncharacterized protein</fullName>
    </submittedName>
</protein>
<gene>
    <name evidence="2" type="ORF">LCGC14_0550140</name>
</gene>
<evidence type="ECO:0000256" key="1">
    <source>
        <dbReference type="SAM" id="Coils"/>
    </source>
</evidence>
<dbReference type="EMBL" id="LAZR01000753">
    <property type="protein sequence ID" value="KKN58647.1"/>
    <property type="molecule type" value="Genomic_DNA"/>
</dbReference>
<name>A0A0F9S8P1_9ZZZZ</name>
<organism evidence="2">
    <name type="scientific">marine sediment metagenome</name>
    <dbReference type="NCBI Taxonomy" id="412755"/>
    <lineage>
        <taxon>unclassified sequences</taxon>
        <taxon>metagenomes</taxon>
        <taxon>ecological metagenomes</taxon>
    </lineage>
</organism>
<evidence type="ECO:0000313" key="2">
    <source>
        <dbReference type="EMBL" id="KKN58647.1"/>
    </source>
</evidence>